<dbReference type="EMBL" id="WBZC01000008">
    <property type="protein sequence ID" value="KAB3537846.1"/>
    <property type="molecule type" value="Genomic_DNA"/>
</dbReference>
<keyword evidence="1" id="KW-0472">Membrane</keyword>
<keyword evidence="1" id="KW-1133">Transmembrane helix</keyword>
<evidence type="ECO:0000259" key="2">
    <source>
        <dbReference type="Pfam" id="PF02517"/>
    </source>
</evidence>
<gene>
    <name evidence="3" type="ORF">F8154_02375</name>
</gene>
<feature type="transmembrane region" description="Helical" evidence="1">
    <location>
        <begin position="47"/>
        <end position="66"/>
    </location>
</feature>
<feature type="transmembrane region" description="Helical" evidence="1">
    <location>
        <begin position="87"/>
        <end position="109"/>
    </location>
</feature>
<dbReference type="OrthoDB" id="4177129at2"/>
<dbReference type="InterPro" id="IPR003675">
    <property type="entry name" value="Rce1/LyrA-like_dom"/>
</dbReference>
<dbReference type="GO" id="GO:0080120">
    <property type="term" value="P:CAAX-box protein maturation"/>
    <property type="evidence" value="ECO:0007669"/>
    <property type="project" value="UniProtKB-ARBA"/>
</dbReference>
<dbReference type="Proteomes" id="UP000432715">
    <property type="component" value="Unassembled WGS sequence"/>
</dbReference>
<keyword evidence="3" id="KW-0482">Metalloprotease</keyword>
<proteinExistence type="predicted"/>
<feature type="transmembrane region" description="Helical" evidence="1">
    <location>
        <begin position="168"/>
        <end position="185"/>
    </location>
</feature>
<dbReference type="Pfam" id="PF02517">
    <property type="entry name" value="Rce1-like"/>
    <property type="match status" value="1"/>
</dbReference>
<evidence type="ECO:0000256" key="1">
    <source>
        <dbReference type="SAM" id="Phobius"/>
    </source>
</evidence>
<dbReference type="GO" id="GO:0004175">
    <property type="term" value="F:endopeptidase activity"/>
    <property type="evidence" value="ECO:0007669"/>
    <property type="project" value="UniProtKB-ARBA"/>
</dbReference>
<evidence type="ECO:0000313" key="3">
    <source>
        <dbReference type="EMBL" id="KAB3537846.1"/>
    </source>
</evidence>
<keyword evidence="1" id="KW-0812">Transmembrane</keyword>
<dbReference type="GO" id="GO:0006508">
    <property type="term" value="P:proteolysis"/>
    <property type="evidence" value="ECO:0007669"/>
    <property type="project" value="UniProtKB-KW"/>
</dbReference>
<protein>
    <submittedName>
        <fullName evidence="3">CPBP family intramembrane metalloprotease</fullName>
    </submittedName>
</protein>
<feature type="transmembrane region" description="Helical" evidence="1">
    <location>
        <begin position="237"/>
        <end position="256"/>
    </location>
</feature>
<feature type="transmembrane region" description="Helical" evidence="1">
    <location>
        <begin position="7"/>
        <end position="27"/>
    </location>
</feature>
<sequence length="266" mass="30768">MKNVRKTISMVLLYILIYEISRIIIGFTEGVLIEISGKNFTLYKDYIYIRFILAAILAGTLYLLTCKKRKIDLYKICNFKKVAAGKIILLIILGFGIRVTLLSLLTYFYDLDILSEYFTKLMSTKPLISHGSYFLYLLAIGVIVPFIEEIIFRGLIFNELEKSFKTHWVIVIQAILFSLVHLQPIKMIYTFLFGMLLGISYVLIKSILAPIIIHIVFNSSNHLIEVIISLDLINNNIILFQILNLLIVIVIYAYFYKKNIADSELW</sequence>
<feature type="transmembrane region" description="Helical" evidence="1">
    <location>
        <begin position="133"/>
        <end position="156"/>
    </location>
</feature>
<organism evidence="3 4">
    <name type="scientific">Alkaliphilus pronyensis</name>
    <dbReference type="NCBI Taxonomy" id="1482732"/>
    <lineage>
        <taxon>Bacteria</taxon>
        <taxon>Bacillati</taxon>
        <taxon>Bacillota</taxon>
        <taxon>Clostridia</taxon>
        <taxon>Peptostreptococcales</taxon>
        <taxon>Natronincolaceae</taxon>
        <taxon>Alkaliphilus</taxon>
    </lineage>
</organism>
<keyword evidence="4" id="KW-1185">Reference proteome</keyword>
<feature type="domain" description="CAAX prenyl protease 2/Lysostaphin resistance protein A-like" evidence="2">
    <location>
        <begin position="133"/>
        <end position="219"/>
    </location>
</feature>
<dbReference type="PANTHER" id="PTHR43592">
    <property type="entry name" value="CAAX AMINO TERMINAL PROTEASE"/>
    <property type="match status" value="1"/>
</dbReference>
<dbReference type="RefSeq" id="WP_151859991.1">
    <property type="nucleotide sequence ID" value="NZ_WBZC01000008.1"/>
</dbReference>
<comment type="caution">
    <text evidence="3">The sequence shown here is derived from an EMBL/GenBank/DDBJ whole genome shotgun (WGS) entry which is preliminary data.</text>
</comment>
<keyword evidence="3" id="KW-0378">Hydrolase</keyword>
<dbReference type="GO" id="GO:0008237">
    <property type="term" value="F:metallopeptidase activity"/>
    <property type="evidence" value="ECO:0007669"/>
    <property type="project" value="UniProtKB-KW"/>
</dbReference>
<feature type="transmembrane region" description="Helical" evidence="1">
    <location>
        <begin position="191"/>
        <end position="217"/>
    </location>
</feature>
<keyword evidence="3" id="KW-0645">Protease</keyword>
<name>A0A6I0FF31_9FIRM</name>
<reference evidence="3 4" key="1">
    <citation type="submission" date="2019-10" db="EMBL/GenBank/DDBJ databases">
        <title>Alkaliphilus serpentinus sp. nov. and Alkaliphilus pronyensis sp. nov., two novel anaerobic alkaliphilic species isolated from the serpentinized-hosted hydrothermal field of the Prony Bay (New Caledonia).</title>
        <authorList>
            <person name="Postec A."/>
        </authorList>
    </citation>
    <scope>NUCLEOTIDE SEQUENCE [LARGE SCALE GENOMIC DNA]</scope>
    <source>
        <strain evidence="3 4">LacV</strain>
    </source>
</reference>
<evidence type="ECO:0000313" key="4">
    <source>
        <dbReference type="Proteomes" id="UP000432715"/>
    </source>
</evidence>
<dbReference type="PANTHER" id="PTHR43592:SF15">
    <property type="entry name" value="CAAX AMINO TERMINAL PROTEASE FAMILY PROTEIN"/>
    <property type="match status" value="1"/>
</dbReference>
<dbReference type="AlphaFoldDB" id="A0A6I0FF31"/>
<accession>A0A6I0FF31</accession>